<organism evidence="1 2">
    <name type="scientific">Fodinibius roseus</name>
    <dbReference type="NCBI Taxonomy" id="1194090"/>
    <lineage>
        <taxon>Bacteria</taxon>
        <taxon>Pseudomonadati</taxon>
        <taxon>Balneolota</taxon>
        <taxon>Balneolia</taxon>
        <taxon>Balneolales</taxon>
        <taxon>Balneolaceae</taxon>
        <taxon>Fodinibius</taxon>
    </lineage>
</organism>
<gene>
    <name evidence="1" type="ORF">SAMN05443144_10995</name>
</gene>
<name>A0A1M5C5D9_9BACT</name>
<accession>A0A1M5C5D9</accession>
<dbReference type="Proteomes" id="UP000184041">
    <property type="component" value="Unassembled WGS sequence"/>
</dbReference>
<reference evidence="1 2" key="1">
    <citation type="submission" date="2016-11" db="EMBL/GenBank/DDBJ databases">
        <authorList>
            <person name="Jaros S."/>
            <person name="Januszkiewicz K."/>
            <person name="Wedrychowicz H."/>
        </authorList>
    </citation>
    <scope>NUCLEOTIDE SEQUENCE [LARGE SCALE GENOMIC DNA]</scope>
    <source>
        <strain evidence="1 2">DSM 21986</strain>
    </source>
</reference>
<dbReference type="AlphaFoldDB" id="A0A1M5C5D9"/>
<dbReference type="Pfam" id="PF11387">
    <property type="entry name" value="DUF2795"/>
    <property type="match status" value="1"/>
</dbReference>
<evidence type="ECO:0000313" key="1">
    <source>
        <dbReference type="EMBL" id="SHF49632.1"/>
    </source>
</evidence>
<dbReference type="RefSeq" id="WP_073063167.1">
    <property type="nucleotide sequence ID" value="NZ_FQUS01000009.1"/>
</dbReference>
<evidence type="ECO:0000313" key="2">
    <source>
        <dbReference type="Proteomes" id="UP000184041"/>
    </source>
</evidence>
<proteinExistence type="predicted"/>
<evidence type="ECO:0008006" key="3">
    <source>
        <dbReference type="Google" id="ProtNLM"/>
    </source>
</evidence>
<protein>
    <recommendedName>
        <fullName evidence="3">DUF2795 domain-containing protein</fullName>
    </recommendedName>
</protein>
<dbReference type="InterPro" id="IPR021527">
    <property type="entry name" value="DUF2795"/>
</dbReference>
<dbReference type="STRING" id="1194090.SAMN05443144_10995"/>
<sequence length="84" mass="9905">MIWTVELAATLDDAPFPATREELIEWAERNGAPQQVLDNLYDLEEIEEGEDVVYEDMEDIWPDYIGKEDFFHNEQDEGFDYDDV</sequence>
<dbReference type="EMBL" id="FQUS01000009">
    <property type="protein sequence ID" value="SHF49632.1"/>
    <property type="molecule type" value="Genomic_DNA"/>
</dbReference>
<dbReference type="OrthoDB" id="9797203at2"/>
<keyword evidence="2" id="KW-1185">Reference proteome</keyword>